<protein>
    <submittedName>
        <fullName evidence="11">BMP family ABC transporter substrate-binding protein</fullName>
    </submittedName>
</protein>
<comment type="similarity">
    <text evidence="2">Belongs to the BMP lipoprotein family.</text>
</comment>
<evidence type="ECO:0000256" key="9">
    <source>
        <dbReference type="SAM" id="SignalP"/>
    </source>
</evidence>
<dbReference type="PANTHER" id="PTHR34296:SF2">
    <property type="entry name" value="ABC TRANSPORTER GUANOSINE-BINDING PROTEIN NUPN"/>
    <property type="match status" value="1"/>
</dbReference>
<reference evidence="11" key="2">
    <citation type="journal article" date="2021" name="Microbiol. Resour. Announc.">
        <title>Complete Genome Sequences of Three Human Oral Treponema parvum Isolates.</title>
        <authorList>
            <person name="Zeng H."/>
            <person name="Watt R.M."/>
        </authorList>
    </citation>
    <scope>NUCLEOTIDE SEQUENCE</scope>
    <source>
        <strain evidence="11">ATCC 700773</strain>
    </source>
</reference>
<accession>A0A975IBN2</accession>
<feature type="chain" id="PRO_5037363088" evidence="9">
    <location>
        <begin position="19"/>
        <end position="372"/>
    </location>
</feature>
<evidence type="ECO:0000256" key="2">
    <source>
        <dbReference type="ARBA" id="ARBA00008610"/>
    </source>
</evidence>
<evidence type="ECO:0000313" key="12">
    <source>
        <dbReference type="Proteomes" id="UP000671995"/>
    </source>
</evidence>
<gene>
    <name evidence="11" type="ORF">HRI96_02660</name>
</gene>
<keyword evidence="3" id="KW-0813">Transport</keyword>
<proteinExistence type="inferred from homology"/>
<keyword evidence="7" id="KW-0564">Palmitate</keyword>
<evidence type="ECO:0000256" key="1">
    <source>
        <dbReference type="ARBA" id="ARBA00004193"/>
    </source>
</evidence>
<evidence type="ECO:0000313" key="11">
    <source>
        <dbReference type="EMBL" id="QTQ11191.1"/>
    </source>
</evidence>
<comment type="subcellular location">
    <subcellularLocation>
        <location evidence="1">Cell membrane</location>
        <topology evidence="1">Lipid-anchor</topology>
    </subcellularLocation>
</comment>
<dbReference type="Pfam" id="PF02608">
    <property type="entry name" value="Bmp"/>
    <property type="match status" value="1"/>
</dbReference>
<organism evidence="11 12">
    <name type="scientific">Treponema parvum</name>
    <dbReference type="NCBI Taxonomy" id="138851"/>
    <lineage>
        <taxon>Bacteria</taxon>
        <taxon>Pseudomonadati</taxon>
        <taxon>Spirochaetota</taxon>
        <taxon>Spirochaetia</taxon>
        <taxon>Spirochaetales</taxon>
        <taxon>Treponemataceae</taxon>
        <taxon>Treponema</taxon>
    </lineage>
</organism>
<dbReference type="InterPro" id="IPR028082">
    <property type="entry name" value="Peripla_BP_I"/>
</dbReference>
<feature type="signal peptide" evidence="9">
    <location>
        <begin position="1"/>
        <end position="18"/>
    </location>
</feature>
<evidence type="ECO:0000256" key="6">
    <source>
        <dbReference type="ARBA" id="ARBA00023136"/>
    </source>
</evidence>
<dbReference type="RefSeq" id="WP_180487241.1">
    <property type="nucleotide sequence ID" value="NZ_CP054257.1"/>
</dbReference>
<dbReference type="Proteomes" id="UP000671995">
    <property type="component" value="Chromosome"/>
</dbReference>
<keyword evidence="8" id="KW-0449">Lipoprotein</keyword>
<evidence type="ECO:0000256" key="4">
    <source>
        <dbReference type="ARBA" id="ARBA00022475"/>
    </source>
</evidence>
<evidence type="ECO:0000256" key="3">
    <source>
        <dbReference type="ARBA" id="ARBA00022448"/>
    </source>
</evidence>
<keyword evidence="4" id="KW-1003">Cell membrane</keyword>
<feature type="domain" description="ABC transporter substrate-binding protein PnrA-like" evidence="10">
    <location>
        <begin position="37"/>
        <end position="342"/>
    </location>
</feature>
<reference evidence="11" key="1">
    <citation type="submission" date="2020-05" db="EMBL/GenBank/DDBJ databases">
        <authorList>
            <person name="Zeng H."/>
            <person name="Chan Y.K."/>
            <person name="Watt R.M."/>
        </authorList>
    </citation>
    <scope>NUCLEOTIDE SEQUENCE</scope>
    <source>
        <strain evidence="11">ATCC 700773</strain>
    </source>
</reference>
<evidence type="ECO:0000256" key="5">
    <source>
        <dbReference type="ARBA" id="ARBA00022729"/>
    </source>
</evidence>
<dbReference type="PANTHER" id="PTHR34296">
    <property type="entry name" value="TRANSCRIPTIONAL ACTIVATOR PROTEIN MED"/>
    <property type="match status" value="1"/>
</dbReference>
<dbReference type="InterPro" id="IPR050957">
    <property type="entry name" value="BMP_lipoprotein"/>
</dbReference>
<dbReference type="Gene3D" id="3.40.50.2300">
    <property type="match status" value="2"/>
</dbReference>
<evidence type="ECO:0000256" key="7">
    <source>
        <dbReference type="ARBA" id="ARBA00023139"/>
    </source>
</evidence>
<evidence type="ECO:0000259" key="10">
    <source>
        <dbReference type="Pfam" id="PF02608"/>
    </source>
</evidence>
<dbReference type="EMBL" id="CP054257">
    <property type="protein sequence ID" value="QTQ11191.1"/>
    <property type="molecule type" value="Genomic_DNA"/>
</dbReference>
<dbReference type="AlphaFoldDB" id="A0A975IBN2"/>
<dbReference type="PROSITE" id="PS51257">
    <property type="entry name" value="PROKAR_LIPOPROTEIN"/>
    <property type="match status" value="1"/>
</dbReference>
<evidence type="ECO:0000256" key="8">
    <source>
        <dbReference type="ARBA" id="ARBA00023288"/>
    </source>
</evidence>
<sequence>MKKIVSILSIAVCLTAITSCTKKTAQAPSSGAEKGISIAHVVAGNLGDVGLSDMVQAALIDYTTQFGGTVTAIELQYEASKNESTMMDVCRSKEYDLVLSGFYNLAESIANAAKAFPDQKFIAFDMSLDYSDGKYKNVKSIQAKQNEGSFLVGALAAAMTSRTDVAGINAQKKVGFIGGMENTAILDFLTGYVDGVKYVDPSVEVLYSFIGSFSDTAKAKELALSQYQQGADIVYAVCSVASLGVAEAGKDKNNLVIGVDWDLAESLKKNNPETAKWVMTSCLKDLRRLVYDLMIQYREGTIEWGTHSFAGVKEGGMRLAENEFYKAIVPADVQEKVTEIAKDVSDGKVSVGTAIGASQAAVDAMKQKAASK</sequence>
<keyword evidence="5 9" id="KW-0732">Signal</keyword>
<dbReference type="SUPFAM" id="SSF53822">
    <property type="entry name" value="Periplasmic binding protein-like I"/>
    <property type="match status" value="1"/>
</dbReference>
<dbReference type="InterPro" id="IPR003760">
    <property type="entry name" value="PnrA-like"/>
</dbReference>
<keyword evidence="6" id="KW-0472">Membrane</keyword>
<name>A0A975IBN2_9SPIR</name>
<dbReference type="GO" id="GO:0005886">
    <property type="term" value="C:plasma membrane"/>
    <property type="evidence" value="ECO:0007669"/>
    <property type="project" value="UniProtKB-SubCell"/>
</dbReference>